<evidence type="ECO:0000313" key="2">
    <source>
        <dbReference type="Proteomes" id="UP000033066"/>
    </source>
</evidence>
<protein>
    <recommendedName>
        <fullName evidence="3">TPR-domain containing protein</fullName>
    </recommendedName>
</protein>
<dbReference type="Proteomes" id="UP000033066">
    <property type="component" value="Chromosome"/>
</dbReference>
<dbReference type="GeneID" id="24788853"/>
<accession>A0A0E3SJN3</accession>
<sequence length="321" mass="37822">MSPDTGNKFTEGEDYSLSRYLKSDTPETNKIKSLQGKEYEYGDYLGTIEYSIARYFYENDRKIKDKDAVAALTDIKNNYDKKISFFNQGLETEIVENLIELLDDEPISHHEFELAIDYVLEIIDNRSWMEDEQAYLKWAAYVMGLFTEKESEEYEKSIKQFAAKIGLSSKHADLMLMKGDEEDYFEFVENYEAEDREELTEEELVSEMEKKFLSMPEDKKVDFLLENGSEFYELVGLYISDLSERGEFDKIQDLYEKLTEKYDDFLYLYVYMGGVYVEKDPALAKSYLEKALETLDRLDELSNSTREMLRANFLNLINRLE</sequence>
<dbReference type="KEGG" id="mbak:MSBR3_1323"/>
<dbReference type="EMBL" id="CP009517">
    <property type="protein sequence ID" value="AKB81901.1"/>
    <property type="molecule type" value="Genomic_DNA"/>
</dbReference>
<proteinExistence type="predicted"/>
<dbReference type="PATRIC" id="fig|1434107.4.peg.1730"/>
<dbReference type="OrthoDB" id="137528at2157"/>
<dbReference type="Gene3D" id="1.25.40.10">
    <property type="entry name" value="Tetratricopeptide repeat domain"/>
    <property type="match status" value="1"/>
</dbReference>
<dbReference type="RefSeq" id="WP_048107323.1">
    <property type="nucleotide sequence ID" value="NZ_CP009517.1"/>
</dbReference>
<dbReference type="AlphaFoldDB" id="A0A0E3SJN3"/>
<keyword evidence="2" id="KW-1185">Reference proteome</keyword>
<dbReference type="InterPro" id="IPR011990">
    <property type="entry name" value="TPR-like_helical_dom_sf"/>
</dbReference>
<gene>
    <name evidence="1" type="ORF">MSBR3_1323</name>
</gene>
<organism evidence="1 2">
    <name type="scientific">Methanosarcina barkeri 3</name>
    <dbReference type="NCBI Taxonomy" id="1434107"/>
    <lineage>
        <taxon>Archaea</taxon>
        <taxon>Methanobacteriati</taxon>
        <taxon>Methanobacteriota</taxon>
        <taxon>Stenosarchaea group</taxon>
        <taxon>Methanomicrobia</taxon>
        <taxon>Methanosarcinales</taxon>
        <taxon>Methanosarcinaceae</taxon>
        <taxon>Methanosarcina</taxon>
    </lineage>
</organism>
<dbReference type="HOGENOM" id="CLU_864978_0_0_2"/>
<name>A0A0E3SJN3_METBA</name>
<evidence type="ECO:0000313" key="1">
    <source>
        <dbReference type="EMBL" id="AKB81901.1"/>
    </source>
</evidence>
<evidence type="ECO:0008006" key="3">
    <source>
        <dbReference type="Google" id="ProtNLM"/>
    </source>
</evidence>
<reference evidence="1" key="1">
    <citation type="submission" date="2014-07" db="EMBL/GenBank/DDBJ databases">
        <title>Methanogenic archaea and the global carbon cycle.</title>
        <authorList>
            <person name="Henriksen J.R."/>
            <person name="Luke J."/>
            <person name="Reinhart S."/>
            <person name="Benedict M.N."/>
            <person name="Youngblut N.D."/>
            <person name="Metcalf M.E."/>
            <person name="Whitaker R.J."/>
            <person name="Metcalf W.W."/>
        </authorList>
    </citation>
    <scope>NUCLEOTIDE SEQUENCE [LARGE SCALE GENOMIC DNA]</scope>
    <source>
        <strain evidence="1">3</strain>
    </source>
</reference>